<comment type="caution">
    <text evidence="1">The sequence shown here is derived from an EMBL/GenBank/DDBJ whole genome shotgun (WGS) entry which is preliminary data.</text>
</comment>
<feature type="non-terminal residue" evidence="1">
    <location>
        <position position="95"/>
    </location>
</feature>
<name>A0A641S9U0_BACOV</name>
<sequence length="95" mass="11025">MQIIVVSNSLSKRIEYFIEAGKHLQVEVRFMTYGELFNCLPQLRQAVIKLEPCVSDETNFLKYALLNQAYKETLQRLGEMRLSDDVCFLNTPHAL</sequence>
<dbReference type="EMBL" id="VWKO01000007">
    <property type="protein sequence ID" value="KAA4036126.1"/>
    <property type="molecule type" value="Genomic_DNA"/>
</dbReference>
<dbReference type="AlphaFoldDB" id="A0A641S9U0"/>
<evidence type="ECO:0000313" key="1">
    <source>
        <dbReference type="EMBL" id="KAA4036126.1"/>
    </source>
</evidence>
<reference evidence="1" key="1">
    <citation type="journal article" date="2019" name="Nat. Med.">
        <title>A library of human gut bacterial isolates paired with longitudinal multiomics data enables mechanistic microbiome research.</title>
        <authorList>
            <person name="Poyet M."/>
            <person name="Groussin M."/>
            <person name="Gibbons S.M."/>
            <person name="Avila-Pacheco J."/>
            <person name="Jiang X."/>
            <person name="Kearney S.M."/>
            <person name="Perrotta A.R."/>
            <person name="Berdy B."/>
            <person name="Zhao S."/>
            <person name="Lieberman T.D."/>
            <person name="Swanson P.K."/>
            <person name="Smith M."/>
            <person name="Roesemann S."/>
            <person name="Alexander J.E."/>
            <person name="Rich S.A."/>
            <person name="Livny J."/>
            <person name="Vlamakis H."/>
            <person name="Clish C."/>
            <person name="Bullock K."/>
            <person name="Deik A."/>
            <person name="Scott J."/>
            <person name="Pierce K.A."/>
            <person name="Xavier R.J."/>
            <person name="Alm E.J."/>
        </authorList>
    </citation>
    <scope>NUCLEOTIDE SEQUENCE</scope>
    <source>
        <strain evidence="1">BIOML-A147</strain>
    </source>
</reference>
<accession>A0A641S9U0</accession>
<gene>
    <name evidence="1" type="ORF">F3D60_02305</name>
</gene>
<proteinExistence type="predicted"/>
<organism evidence="1">
    <name type="scientific">Bacteroides ovatus</name>
    <dbReference type="NCBI Taxonomy" id="28116"/>
    <lineage>
        <taxon>Bacteria</taxon>
        <taxon>Pseudomonadati</taxon>
        <taxon>Bacteroidota</taxon>
        <taxon>Bacteroidia</taxon>
        <taxon>Bacteroidales</taxon>
        <taxon>Bacteroidaceae</taxon>
        <taxon>Bacteroides</taxon>
    </lineage>
</organism>
<protein>
    <submittedName>
        <fullName evidence="1">ATP-grasp domain protein</fullName>
    </submittedName>
</protein>